<protein>
    <recommendedName>
        <fullName evidence="3">C2 domain-containing protein</fullName>
    </recommendedName>
</protein>
<feature type="region of interest" description="Disordered" evidence="1">
    <location>
        <begin position="533"/>
        <end position="809"/>
    </location>
</feature>
<evidence type="ECO:0000313" key="2">
    <source>
        <dbReference type="EMBL" id="JAC80641.1"/>
    </source>
</evidence>
<feature type="compositionally biased region" description="Basic and acidic residues" evidence="1">
    <location>
        <begin position="53"/>
        <end position="69"/>
    </location>
</feature>
<dbReference type="PANTHER" id="PTHR21254:SF1">
    <property type="entry name" value="C2 DOMAIN-CONTAINING PROTEIN 3"/>
    <property type="match status" value="1"/>
</dbReference>
<feature type="region of interest" description="Disordered" evidence="1">
    <location>
        <begin position="459"/>
        <end position="497"/>
    </location>
</feature>
<feature type="compositionally biased region" description="Low complexity" evidence="1">
    <location>
        <begin position="787"/>
        <end position="803"/>
    </location>
</feature>
<feature type="compositionally biased region" description="Low complexity" evidence="1">
    <location>
        <begin position="864"/>
        <end position="879"/>
    </location>
</feature>
<feature type="region of interest" description="Disordered" evidence="1">
    <location>
        <begin position="864"/>
        <end position="893"/>
    </location>
</feature>
<feature type="compositionally biased region" description="Polar residues" evidence="1">
    <location>
        <begin position="152"/>
        <end position="162"/>
    </location>
</feature>
<name>A0A061SD46_9CHLO</name>
<evidence type="ECO:0000256" key="1">
    <source>
        <dbReference type="SAM" id="MobiDB-lite"/>
    </source>
</evidence>
<feature type="region of interest" description="Disordered" evidence="1">
    <location>
        <begin position="36"/>
        <end position="172"/>
    </location>
</feature>
<evidence type="ECO:0008006" key="3">
    <source>
        <dbReference type="Google" id="ProtNLM"/>
    </source>
</evidence>
<gene>
    <name evidence="2" type="ORF">TSPGSL018_9812</name>
</gene>
<feature type="compositionally biased region" description="Basic and acidic residues" evidence="1">
    <location>
        <begin position="652"/>
        <end position="668"/>
    </location>
</feature>
<sequence length="904" mass="92490">MLELGPGGSADAPGAHPRWDVQCCGLTAEVAGAAMTHGGGTDEAAQTVAQPAVHEERDGGSSGGEREIPEPGSPQGGEAQERDPASAPAASEAPCRADSPDRAPAGRSPMQSGSAEHEGPAAAVPDEEGPESVRGSWEPVGWASPQGERSPPSRQSALSSPGASGKPPQLSQGSASFVAVRCSVERALNLRGGGSGAAAAAAFCVYEWPVTGETRSTPIAPLAPGSGSADWLHTCRLPLWRTMPQPRDEGATTLLFQVYLRRGVGEPAQPPHFSLDGLESSDVLIGTAALDFSLLWFGLDQVEGWYNILDVRHRPVGQIKVSLHPMEPPQRAFLCDTAAQEADADLLPAPARDGSPEEACASSRSEPCWATPGTAAAEDNFTQDGMSRSFAAAPPAGSPDGDLAAALRSRLQELEELTTAFSTRLTLPEEGRRGEVASAEDRAGSNQPVWQTALQAEADEPMTEPGSGLRDNQTPEAEEHGAAAWAPAEAHGVPDGVLRGVGDGGSPRMSPVLPSEGVGAAPLDRTFGSGGCGGPCDGIGLGAPQPGTGGADTDESPVAALEPRSPSVPGEREGQKRGAGTSPPVVQISSRTCETRGVGGGELPDDPGSRVGEPRCVVREGTVAPEHETRSSAEGLSSTSGALQGARARSPSRRDRGGSDEREGECDCRAAWSPPPEASMPAPEDSNVGSGPPSSRGKLVSPAHGEGVADSSGREGLEPQGALEPTGTRDAPESGRGAGAKTGEGSLGEGDAPADRGGARERSPDPLSQGRVGAPPAISGPSIDARAGPPAGAPAAGHGHPAGVWLPPSFPVQASTVRFTLSGEAEVTPTRSGVPWRPSRYRVASDDVTFTAPPHQHGYWAQRRPASAAGARATAQRPAAPRHRGKYADPEADRIARIMGSRQG</sequence>
<dbReference type="GO" id="GO:0005815">
    <property type="term" value="C:microtubule organizing center"/>
    <property type="evidence" value="ECO:0007669"/>
    <property type="project" value="TreeGrafter"/>
</dbReference>
<feature type="compositionally biased region" description="Gly residues" evidence="1">
    <location>
        <begin position="736"/>
        <end position="748"/>
    </location>
</feature>
<reference evidence="2" key="1">
    <citation type="submission" date="2014-05" db="EMBL/GenBank/DDBJ databases">
        <title>The transcriptome of the halophilic microalga Tetraselmis sp. GSL018 isolated from the Great Salt Lake, Utah.</title>
        <authorList>
            <person name="Jinkerson R.E."/>
            <person name="D'Adamo S."/>
            <person name="Posewitz M.C."/>
        </authorList>
    </citation>
    <scope>NUCLEOTIDE SEQUENCE</scope>
    <source>
        <strain evidence="2">GSL018</strain>
    </source>
</reference>
<feature type="region of interest" description="Disordered" evidence="1">
    <location>
        <begin position="351"/>
        <end position="370"/>
    </location>
</feature>
<feature type="compositionally biased region" description="Basic and acidic residues" evidence="1">
    <location>
        <begin position="753"/>
        <end position="764"/>
    </location>
</feature>
<feature type="compositionally biased region" description="Low complexity" evidence="1">
    <location>
        <begin position="85"/>
        <end position="97"/>
    </location>
</feature>
<proteinExistence type="predicted"/>
<dbReference type="PANTHER" id="PTHR21254">
    <property type="entry name" value="C2 DOMAIN-CONTAINING PROTEIN 3"/>
    <property type="match status" value="1"/>
</dbReference>
<dbReference type="GO" id="GO:0060271">
    <property type="term" value="P:cilium assembly"/>
    <property type="evidence" value="ECO:0007669"/>
    <property type="project" value="TreeGrafter"/>
</dbReference>
<accession>A0A061SD46</accession>
<dbReference type="EMBL" id="GBEZ01004587">
    <property type="protein sequence ID" value="JAC80641.1"/>
    <property type="molecule type" value="Transcribed_RNA"/>
</dbReference>
<feature type="compositionally biased region" description="Low complexity" evidence="1">
    <location>
        <begin position="482"/>
        <end position="491"/>
    </location>
</feature>
<feature type="compositionally biased region" description="Polar residues" evidence="1">
    <location>
        <begin position="632"/>
        <end position="642"/>
    </location>
</feature>
<dbReference type="AlphaFoldDB" id="A0A061SD46"/>
<organism evidence="2">
    <name type="scientific">Tetraselmis sp. GSL018</name>
    <dbReference type="NCBI Taxonomy" id="582737"/>
    <lineage>
        <taxon>Eukaryota</taxon>
        <taxon>Viridiplantae</taxon>
        <taxon>Chlorophyta</taxon>
        <taxon>core chlorophytes</taxon>
        <taxon>Chlorodendrophyceae</taxon>
        <taxon>Chlorodendrales</taxon>
        <taxon>Chlorodendraceae</taxon>
        <taxon>Tetraselmis</taxon>
    </lineage>
</organism>